<feature type="transmembrane region" description="Helical" evidence="1">
    <location>
        <begin position="23"/>
        <end position="47"/>
    </location>
</feature>
<reference evidence="2 3" key="1">
    <citation type="journal article" date="2006" name="Nat. Biotechnol.">
        <title>Genome sequence of the ubiquitous hydrocarbon-degrading marine bacterium Alcanivorax borkumensis.</title>
        <authorList>
            <person name="Schneiker S."/>
            <person name="Martins dos Santos V.A.P."/>
            <person name="Bartels D."/>
            <person name="Bekel T."/>
            <person name="Brecht M."/>
            <person name="Buhrmester J."/>
            <person name="Chernikova T.N."/>
            <person name="Denaro R."/>
            <person name="Ferrer M."/>
            <person name="Gertler C."/>
            <person name="Goesmann A."/>
            <person name="Golyshina O.V."/>
            <person name="Kaminski F."/>
            <person name="Khachane A.N."/>
            <person name="Lang S."/>
            <person name="Linke B."/>
            <person name="McHardy A.C."/>
            <person name="Meyer F."/>
            <person name="Nechitaylo T."/>
            <person name="Puehler A."/>
            <person name="Regenhardt D."/>
            <person name="Rupp O."/>
            <person name="Sabirova J.S."/>
            <person name="Selbitschka W."/>
            <person name="Yakimov M.M."/>
            <person name="Timmis K.N."/>
            <person name="Vorhoelter F.-J."/>
            <person name="Weidner S."/>
            <person name="Kaiser O."/>
            <person name="Golyshin P.N."/>
        </authorList>
    </citation>
    <scope>NUCLEOTIDE SEQUENCE [LARGE SCALE GENOMIC DNA]</scope>
    <source>
        <strain evidence="3">ATCC 700651 / DSM 11573 / NCIMB 13689 / SK2</strain>
    </source>
</reference>
<dbReference type="KEGG" id="abo:ABO_0866"/>
<dbReference type="HOGENOM" id="CLU_097150_0_0_6"/>
<keyword evidence="1" id="KW-1133">Transmembrane helix</keyword>
<keyword evidence="3" id="KW-1185">Reference proteome</keyword>
<organism evidence="2 3">
    <name type="scientific">Alcanivorax borkumensis (strain ATCC 700651 / DSM 11573 / NCIMB 13689 / SK2)</name>
    <dbReference type="NCBI Taxonomy" id="393595"/>
    <lineage>
        <taxon>Bacteria</taxon>
        <taxon>Pseudomonadati</taxon>
        <taxon>Pseudomonadota</taxon>
        <taxon>Gammaproteobacteria</taxon>
        <taxon>Oceanospirillales</taxon>
        <taxon>Alcanivoracaceae</taxon>
        <taxon>Alcanivorax</taxon>
    </lineage>
</organism>
<evidence type="ECO:0000313" key="3">
    <source>
        <dbReference type="Proteomes" id="UP000008871"/>
    </source>
</evidence>
<gene>
    <name evidence="2" type="ordered locus">ABO_0866</name>
</gene>
<evidence type="ECO:0008006" key="4">
    <source>
        <dbReference type="Google" id="ProtNLM"/>
    </source>
</evidence>
<proteinExistence type="predicted"/>
<dbReference type="OrthoDB" id="8750132at2"/>
<feature type="transmembrane region" description="Helical" evidence="1">
    <location>
        <begin position="164"/>
        <end position="191"/>
    </location>
</feature>
<dbReference type="AlphaFoldDB" id="Q0VR84"/>
<feature type="transmembrane region" description="Helical" evidence="1">
    <location>
        <begin position="124"/>
        <end position="143"/>
    </location>
</feature>
<sequence>MESNVYQAPASEILTAKPEAAGVALYVVAPWKFNLLFWATMGIYGLYWNFKNWQYQKNHRGKNVQPVWRALFSVFFFGPLLKTINQENEGKAKPLPVFALATLYILANLISTVCDRAAARMDSFGILDLVSLALIPVTWAVMFKAQKTINFSQDDTQGRRNNRLTLANGIWIMLGMVLWGLILLGLASGYFPEQTEAFLSSLIMTAS</sequence>
<dbReference type="eggNOG" id="ENOG5032RE7">
    <property type="taxonomic scope" value="Bacteria"/>
</dbReference>
<accession>Q0VR84</accession>
<dbReference type="Proteomes" id="UP000008871">
    <property type="component" value="Chromosome"/>
</dbReference>
<evidence type="ECO:0000313" key="2">
    <source>
        <dbReference type="EMBL" id="CAL16314.1"/>
    </source>
</evidence>
<dbReference type="RefSeq" id="WP_011588150.1">
    <property type="nucleotide sequence ID" value="NC_008260.1"/>
</dbReference>
<name>Q0VR84_ALCBS</name>
<keyword evidence="1" id="KW-0472">Membrane</keyword>
<dbReference type="STRING" id="393595.ABO_0866"/>
<feature type="transmembrane region" description="Helical" evidence="1">
    <location>
        <begin position="97"/>
        <end position="118"/>
    </location>
</feature>
<keyword evidence="1" id="KW-0812">Transmembrane</keyword>
<protein>
    <recommendedName>
        <fullName evidence="4">DUF4234 domain-containing protein</fullName>
    </recommendedName>
</protein>
<dbReference type="EMBL" id="AM286690">
    <property type="protein sequence ID" value="CAL16314.1"/>
    <property type="molecule type" value="Genomic_DNA"/>
</dbReference>
<evidence type="ECO:0000256" key="1">
    <source>
        <dbReference type="SAM" id="Phobius"/>
    </source>
</evidence>